<evidence type="ECO:0000256" key="1">
    <source>
        <dbReference type="SAM" id="Phobius"/>
    </source>
</evidence>
<keyword evidence="1" id="KW-1133">Transmembrane helix</keyword>
<dbReference type="AlphaFoldDB" id="A0AAN9T799"/>
<sequence>MQLFKADEKNFWNHEGNKYRSIIEYSMVSILLVVFLNYLRLKRKLRIADEKNEKSKELLDLFSNNNEFQFLMIKSLIRKHGSPLMNRDGEFSLEELEKLDKMGAE</sequence>
<keyword evidence="1" id="KW-0472">Membrane</keyword>
<comment type="caution">
    <text evidence="2">The sequence shown here is derived from an EMBL/GenBank/DDBJ whole genome shotgun (WGS) entry which is preliminary data.</text>
</comment>
<keyword evidence="1" id="KW-0812">Transmembrane</keyword>
<proteinExistence type="predicted"/>
<keyword evidence="3" id="KW-1185">Reference proteome</keyword>
<dbReference type="EMBL" id="JBBCAQ010000036">
    <property type="protein sequence ID" value="KAK7576148.1"/>
    <property type="molecule type" value="Genomic_DNA"/>
</dbReference>
<name>A0AAN9T799_9HEMI</name>
<feature type="transmembrane region" description="Helical" evidence="1">
    <location>
        <begin position="22"/>
        <end position="39"/>
    </location>
</feature>
<protein>
    <submittedName>
        <fullName evidence="2">Uncharacterized protein</fullName>
    </submittedName>
</protein>
<evidence type="ECO:0000313" key="3">
    <source>
        <dbReference type="Proteomes" id="UP001367676"/>
    </source>
</evidence>
<accession>A0AAN9T799</accession>
<reference evidence="2 3" key="1">
    <citation type="submission" date="2024-03" db="EMBL/GenBank/DDBJ databases">
        <title>Adaptation during the transition from Ophiocordyceps entomopathogen to insect associate is accompanied by gene loss and intensified selection.</title>
        <authorList>
            <person name="Ward C.M."/>
            <person name="Onetto C.A."/>
            <person name="Borneman A.R."/>
        </authorList>
    </citation>
    <scope>NUCLEOTIDE SEQUENCE [LARGE SCALE GENOMIC DNA]</scope>
    <source>
        <strain evidence="2">AWRI1</strain>
        <tissue evidence="2">Single Adult Female</tissue>
    </source>
</reference>
<organism evidence="2 3">
    <name type="scientific">Parthenolecanium corni</name>
    <dbReference type="NCBI Taxonomy" id="536013"/>
    <lineage>
        <taxon>Eukaryota</taxon>
        <taxon>Metazoa</taxon>
        <taxon>Ecdysozoa</taxon>
        <taxon>Arthropoda</taxon>
        <taxon>Hexapoda</taxon>
        <taxon>Insecta</taxon>
        <taxon>Pterygota</taxon>
        <taxon>Neoptera</taxon>
        <taxon>Paraneoptera</taxon>
        <taxon>Hemiptera</taxon>
        <taxon>Sternorrhyncha</taxon>
        <taxon>Coccoidea</taxon>
        <taxon>Coccidae</taxon>
        <taxon>Parthenolecanium</taxon>
    </lineage>
</organism>
<evidence type="ECO:0000313" key="2">
    <source>
        <dbReference type="EMBL" id="KAK7576148.1"/>
    </source>
</evidence>
<dbReference type="Proteomes" id="UP001367676">
    <property type="component" value="Unassembled WGS sequence"/>
</dbReference>
<gene>
    <name evidence="2" type="ORF">V9T40_012434</name>
</gene>